<organism evidence="2 3">
    <name type="scientific">Microbacterium yannicii</name>
    <dbReference type="NCBI Taxonomy" id="671622"/>
    <lineage>
        <taxon>Bacteria</taxon>
        <taxon>Bacillati</taxon>
        <taxon>Actinomycetota</taxon>
        <taxon>Actinomycetes</taxon>
        <taxon>Micrococcales</taxon>
        <taxon>Microbacteriaceae</taxon>
        <taxon>Microbacterium</taxon>
    </lineage>
</organism>
<feature type="region of interest" description="Disordered" evidence="1">
    <location>
        <begin position="78"/>
        <end position="108"/>
    </location>
</feature>
<keyword evidence="3" id="KW-1185">Reference proteome</keyword>
<dbReference type="Proteomes" id="UP001501407">
    <property type="component" value="Unassembled WGS sequence"/>
</dbReference>
<comment type="caution">
    <text evidence="2">The sequence shown here is derived from an EMBL/GenBank/DDBJ whole genome shotgun (WGS) entry which is preliminary data.</text>
</comment>
<evidence type="ECO:0000313" key="2">
    <source>
        <dbReference type="EMBL" id="GAA5090721.1"/>
    </source>
</evidence>
<evidence type="ECO:0000313" key="3">
    <source>
        <dbReference type="Proteomes" id="UP001501407"/>
    </source>
</evidence>
<gene>
    <name evidence="2" type="ORF">GCM10025760_16740</name>
</gene>
<reference evidence="3" key="1">
    <citation type="journal article" date="2019" name="Int. J. Syst. Evol. Microbiol.">
        <title>The Global Catalogue of Microorganisms (GCM) 10K type strain sequencing project: providing services to taxonomists for standard genome sequencing and annotation.</title>
        <authorList>
            <consortium name="The Broad Institute Genomics Platform"/>
            <consortium name="The Broad Institute Genome Sequencing Center for Infectious Disease"/>
            <person name="Wu L."/>
            <person name="Ma J."/>
        </authorList>
    </citation>
    <scope>NUCLEOTIDE SEQUENCE [LARGE SCALE GENOMIC DNA]</scope>
    <source>
        <strain evidence="3">JCM 18959</strain>
    </source>
</reference>
<dbReference type="EMBL" id="BAABKZ010000001">
    <property type="protein sequence ID" value="GAA5090721.1"/>
    <property type="molecule type" value="Genomic_DNA"/>
</dbReference>
<sequence>MVLRPGISRTVSMRDGSLYTTSIDDAWIAGLYSGRVVVPEERQEAAGDCEQPPPVPAETLDIGLVWKTGAILSTIAGRTRFPADGDGSPRWEPEEDWGKTESTTPHDA</sequence>
<proteinExistence type="predicted"/>
<protein>
    <submittedName>
        <fullName evidence="2">Uncharacterized protein</fullName>
    </submittedName>
</protein>
<name>A0ABP9M8M0_9MICO</name>
<evidence type="ECO:0000256" key="1">
    <source>
        <dbReference type="SAM" id="MobiDB-lite"/>
    </source>
</evidence>
<accession>A0ABP9M8M0</accession>
<feature type="compositionally biased region" description="Basic and acidic residues" evidence="1">
    <location>
        <begin position="81"/>
        <end position="108"/>
    </location>
</feature>